<evidence type="ECO:0000313" key="3">
    <source>
        <dbReference type="Proteomes" id="UP001215598"/>
    </source>
</evidence>
<proteinExistence type="predicted"/>
<name>A0AAD7H956_9AGAR</name>
<reference evidence="2" key="1">
    <citation type="submission" date="2023-03" db="EMBL/GenBank/DDBJ databases">
        <title>Massive genome expansion in bonnet fungi (Mycena s.s.) driven by repeated elements and novel gene families across ecological guilds.</title>
        <authorList>
            <consortium name="Lawrence Berkeley National Laboratory"/>
            <person name="Harder C.B."/>
            <person name="Miyauchi S."/>
            <person name="Viragh M."/>
            <person name="Kuo A."/>
            <person name="Thoen E."/>
            <person name="Andreopoulos B."/>
            <person name="Lu D."/>
            <person name="Skrede I."/>
            <person name="Drula E."/>
            <person name="Henrissat B."/>
            <person name="Morin E."/>
            <person name="Kohler A."/>
            <person name="Barry K."/>
            <person name="LaButti K."/>
            <person name="Morin E."/>
            <person name="Salamov A."/>
            <person name="Lipzen A."/>
            <person name="Mereny Z."/>
            <person name="Hegedus B."/>
            <person name="Baldrian P."/>
            <person name="Stursova M."/>
            <person name="Weitz H."/>
            <person name="Taylor A."/>
            <person name="Grigoriev I.V."/>
            <person name="Nagy L.G."/>
            <person name="Martin F."/>
            <person name="Kauserud H."/>
        </authorList>
    </citation>
    <scope>NUCLEOTIDE SEQUENCE</scope>
    <source>
        <strain evidence="2">CBHHK182m</strain>
    </source>
</reference>
<evidence type="ECO:0000313" key="2">
    <source>
        <dbReference type="EMBL" id="KAJ7714994.1"/>
    </source>
</evidence>
<keyword evidence="3" id="KW-1185">Reference proteome</keyword>
<feature type="region of interest" description="Disordered" evidence="1">
    <location>
        <begin position="1"/>
        <end position="22"/>
    </location>
</feature>
<gene>
    <name evidence="2" type="ORF">B0H16DRAFT_1477730</name>
</gene>
<evidence type="ECO:0000256" key="1">
    <source>
        <dbReference type="SAM" id="MobiDB-lite"/>
    </source>
</evidence>
<dbReference type="Proteomes" id="UP001215598">
    <property type="component" value="Unassembled WGS sequence"/>
</dbReference>
<dbReference type="AlphaFoldDB" id="A0AAD7H956"/>
<feature type="region of interest" description="Disordered" evidence="1">
    <location>
        <begin position="41"/>
        <end position="67"/>
    </location>
</feature>
<comment type="caution">
    <text evidence="2">The sequence shown here is derived from an EMBL/GenBank/DDBJ whole genome shotgun (WGS) entry which is preliminary data.</text>
</comment>
<dbReference type="EMBL" id="JARKIB010000316">
    <property type="protein sequence ID" value="KAJ7714994.1"/>
    <property type="molecule type" value="Genomic_DNA"/>
</dbReference>
<organism evidence="2 3">
    <name type="scientific">Mycena metata</name>
    <dbReference type="NCBI Taxonomy" id="1033252"/>
    <lineage>
        <taxon>Eukaryota</taxon>
        <taxon>Fungi</taxon>
        <taxon>Dikarya</taxon>
        <taxon>Basidiomycota</taxon>
        <taxon>Agaricomycotina</taxon>
        <taxon>Agaricomycetes</taxon>
        <taxon>Agaricomycetidae</taxon>
        <taxon>Agaricales</taxon>
        <taxon>Marasmiineae</taxon>
        <taxon>Mycenaceae</taxon>
        <taxon>Mycena</taxon>
    </lineage>
</organism>
<accession>A0AAD7H956</accession>
<protein>
    <submittedName>
        <fullName evidence="2">Uncharacterized protein</fullName>
    </submittedName>
</protein>
<sequence length="279" mass="31524">MTAENPERPKRPELRKGQGKAMSKDILRQISNGQIILRRVTPQTSTSKLDSNEDPAEVDSFSRRADHPPSFGSVDSVQVMRVHARTFRIQSWLFMIVDGRTTTIRDWALLDHLFRDLEREFCQKCAVRTIFSILKALLKSIKSSLLVESDFRSRLPAAAKVQKPGSVPAAAYYCSIPTTSSGVEKRKISLRHSPDYPLRELLADCREDFDVLFDDIKSADLLPALEVMDLEECSPHVDICHLTEMLGARWNGTKEAAKIKSLSLSFEYHASLVTSLYVE</sequence>